<dbReference type="PRINTS" id="PR00080">
    <property type="entry name" value="SDRFAMILY"/>
</dbReference>
<reference evidence="3" key="1">
    <citation type="submission" date="2018-05" db="EMBL/GenBank/DDBJ databases">
        <authorList>
            <person name="Lanie J.A."/>
            <person name="Ng W.-L."/>
            <person name="Kazmierczak K.M."/>
            <person name="Andrzejewski T.M."/>
            <person name="Davidsen T.M."/>
            <person name="Wayne K.J."/>
            <person name="Tettelin H."/>
            <person name="Glass J.I."/>
            <person name="Rusch D."/>
            <person name="Podicherti R."/>
            <person name="Tsui H.-C.T."/>
            <person name="Winkler M.E."/>
        </authorList>
    </citation>
    <scope>NUCLEOTIDE SEQUENCE</scope>
</reference>
<dbReference type="Gene3D" id="3.40.50.720">
    <property type="entry name" value="NAD(P)-binding Rossmann-like Domain"/>
    <property type="match status" value="1"/>
</dbReference>
<organism evidence="3">
    <name type="scientific">marine metagenome</name>
    <dbReference type="NCBI Taxonomy" id="408172"/>
    <lineage>
        <taxon>unclassified sequences</taxon>
        <taxon>metagenomes</taxon>
        <taxon>ecological metagenomes</taxon>
    </lineage>
</organism>
<dbReference type="PROSITE" id="PS00061">
    <property type="entry name" value="ADH_SHORT"/>
    <property type="match status" value="1"/>
</dbReference>
<dbReference type="AlphaFoldDB" id="A0A381S1Y5"/>
<comment type="similarity">
    <text evidence="1">Belongs to the short-chain dehydrogenases/reductases (SDR) family.</text>
</comment>
<evidence type="ECO:0000256" key="2">
    <source>
        <dbReference type="ARBA" id="ARBA00023002"/>
    </source>
</evidence>
<dbReference type="EMBL" id="UINC01002576">
    <property type="protein sequence ID" value="SUZ98135.1"/>
    <property type="molecule type" value="Genomic_DNA"/>
</dbReference>
<name>A0A381S1Y5_9ZZZZ</name>
<dbReference type="SUPFAM" id="SSF51735">
    <property type="entry name" value="NAD(P)-binding Rossmann-fold domains"/>
    <property type="match status" value="1"/>
</dbReference>
<dbReference type="InterPro" id="IPR036291">
    <property type="entry name" value="NAD(P)-bd_dom_sf"/>
</dbReference>
<evidence type="ECO:0000256" key="1">
    <source>
        <dbReference type="ARBA" id="ARBA00006484"/>
    </source>
</evidence>
<sequence length="275" mass="29244">MEIAGKVIIITGGAAGIGAGLAERFHQDGAKHIVVADLDEKKVKQVAQRVGGKGVCLDVSNEVAIKALVAEVEQEQGRIDLFVSNAGYVSFEGLEGDIGALDRMWGVHVKAHVYAARAVLPGMIARGEGYLLNTASAAGLLSQIGSMHYSVTKAAAVGLAEWLQITHANQGIRVSVLCPQEVATDIGKNMYKSEGSAAAGVSMAAGDGVLSSAEVAEAVVEALREELFLVLPHPEVAEYVKRKGIDRDRWLKGMRRFQDKLYEGKVPPGEWLVSK</sequence>
<dbReference type="PRINTS" id="PR00081">
    <property type="entry name" value="GDHRDH"/>
</dbReference>
<dbReference type="GO" id="GO:0016491">
    <property type="term" value="F:oxidoreductase activity"/>
    <property type="evidence" value="ECO:0007669"/>
    <property type="project" value="UniProtKB-KW"/>
</dbReference>
<dbReference type="PANTHER" id="PTHR43391:SF26">
    <property type="entry name" value="BLL7251 PROTEIN"/>
    <property type="match status" value="1"/>
</dbReference>
<dbReference type="Pfam" id="PF00106">
    <property type="entry name" value="adh_short"/>
    <property type="match status" value="1"/>
</dbReference>
<evidence type="ECO:0000313" key="3">
    <source>
        <dbReference type="EMBL" id="SUZ98135.1"/>
    </source>
</evidence>
<protein>
    <recommendedName>
        <fullName evidence="4">Short-chain dehydrogenase/reductase SDR</fullName>
    </recommendedName>
</protein>
<accession>A0A381S1Y5</accession>
<gene>
    <name evidence="3" type="ORF">METZ01_LOCUS50989</name>
</gene>
<evidence type="ECO:0008006" key="4">
    <source>
        <dbReference type="Google" id="ProtNLM"/>
    </source>
</evidence>
<keyword evidence="2" id="KW-0560">Oxidoreductase</keyword>
<dbReference type="InterPro" id="IPR020904">
    <property type="entry name" value="Sc_DH/Rdtase_CS"/>
</dbReference>
<dbReference type="InterPro" id="IPR002347">
    <property type="entry name" value="SDR_fam"/>
</dbReference>
<dbReference type="CDD" id="cd05233">
    <property type="entry name" value="SDR_c"/>
    <property type="match status" value="1"/>
</dbReference>
<dbReference type="PANTHER" id="PTHR43391">
    <property type="entry name" value="RETINOL DEHYDROGENASE-RELATED"/>
    <property type="match status" value="1"/>
</dbReference>
<proteinExistence type="inferred from homology"/>